<keyword evidence="6" id="KW-1003">Cell membrane</keyword>
<protein>
    <recommendedName>
        <fullName evidence="6">Probable membrane transporter protein</fullName>
    </recommendedName>
</protein>
<feature type="transmembrane region" description="Helical" evidence="6">
    <location>
        <begin position="32"/>
        <end position="60"/>
    </location>
</feature>
<evidence type="ECO:0000313" key="8">
    <source>
        <dbReference type="Proteomes" id="UP000077412"/>
    </source>
</evidence>
<dbReference type="GO" id="GO:0005886">
    <property type="term" value="C:plasma membrane"/>
    <property type="evidence" value="ECO:0007669"/>
    <property type="project" value="UniProtKB-SubCell"/>
</dbReference>
<feature type="transmembrane region" description="Helical" evidence="6">
    <location>
        <begin position="101"/>
        <end position="120"/>
    </location>
</feature>
<dbReference type="Pfam" id="PF01925">
    <property type="entry name" value="TauE"/>
    <property type="match status" value="1"/>
</dbReference>
<evidence type="ECO:0000256" key="3">
    <source>
        <dbReference type="ARBA" id="ARBA00022692"/>
    </source>
</evidence>
<name>A0A1B1Z5H5_9BACL</name>
<dbReference type="Proteomes" id="UP000077412">
    <property type="component" value="Chromosome"/>
</dbReference>
<sequence>MKKLIVLALIGLMAQLIDGSLGMAYGVTSTSLLLVAGIAPAAASASVHLAEVVTTAASGVSHIKFGNVDKQVVLRLILPGSIGAFLGACFLSSLPGDIVKPYVSLFLIILGIYILFRFLYKLGERKTAPSENSFSKKQLMPLGLLAGFLDATGGGGWGPVTTPVLMAKDMKTRKVIGSVDTSEFAVAVSASAGFFIALGWEQVEWLWVGALMAGGIVAAPIAAWLVRIIPSHILGVLVGGLIIVTNVRTLFLTIGLSSHVMFAIYFVLAAFWAVGIIYTVKSFPKKSNDENKNPKFLKNSVDY</sequence>
<dbReference type="RefSeq" id="WP_066290254.1">
    <property type="nucleotide sequence ID" value="NZ_CP016761.1"/>
</dbReference>
<dbReference type="PANTHER" id="PTHR43701:SF12">
    <property type="entry name" value="MEMBRANE TRANSPORTER PROTEIN YTNM-RELATED"/>
    <property type="match status" value="1"/>
</dbReference>
<evidence type="ECO:0000256" key="5">
    <source>
        <dbReference type="ARBA" id="ARBA00023136"/>
    </source>
</evidence>
<dbReference type="KEGG" id="far:ABE41_011405"/>
<accession>A0A1B1Z5H5</accession>
<dbReference type="PANTHER" id="PTHR43701">
    <property type="entry name" value="MEMBRANE TRANSPORTER PROTEIN MJ0441-RELATED"/>
    <property type="match status" value="1"/>
</dbReference>
<feature type="transmembrane region" description="Helical" evidence="6">
    <location>
        <begin position="175"/>
        <end position="199"/>
    </location>
</feature>
<comment type="subcellular location">
    <subcellularLocation>
        <location evidence="6">Cell membrane</location>
        <topology evidence="6">Multi-pass membrane protein</topology>
    </subcellularLocation>
    <subcellularLocation>
        <location evidence="1">Membrane</location>
        <topology evidence="1">Multi-pass membrane protein</topology>
    </subcellularLocation>
</comment>
<dbReference type="InterPro" id="IPR051598">
    <property type="entry name" value="TSUP/Inactive_protease-like"/>
</dbReference>
<evidence type="ECO:0000256" key="4">
    <source>
        <dbReference type="ARBA" id="ARBA00022989"/>
    </source>
</evidence>
<dbReference type="EMBL" id="CP016761">
    <property type="protein sequence ID" value="ANX12616.1"/>
    <property type="molecule type" value="Genomic_DNA"/>
</dbReference>
<keyword evidence="5 6" id="KW-0472">Membrane</keyword>
<evidence type="ECO:0000313" key="7">
    <source>
        <dbReference type="EMBL" id="ANX12616.1"/>
    </source>
</evidence>
<keyword evidence="3 6" id="KW-0812">Transmembrane</keyword>
<evidence type="ECO:0000256" key="6">
    <source>
        <dbReference type="RuleBase" id="RU363041"/>
    </source>
</evidence>
<reference evidence="7 8" key="1">
    <citation type="submission" date="2016-08" db="EMBL/GenBank/DDBJ databases">
        <title>Complete genome sequence of Fictibacillus arsenicus G25-54, a strain with toxicity to nematodes and a potential arsenic-resistance activity.</title>
        <authorList>
            <person name="Zheng Z."/>
        </authorList>
    </citation>
    <scope>NUCLEOTIDE SEQUENCE [LARGE SCALE GENOMIC DNA]</scope>
    <source>
        <strain evidence="7 8">G25-54</strain>
    </source>
</reference>
<feature type="transmembrane region" description="Helical" evidence="6">
    <location>
        <begin position="205"/>
        <end position="226"/>
    </location>
</feature>
<keyword evidence="4 6" id="KW-1133">Transmembrane helix</keyword>
<dbReference type="OrthoDB" id="45564at2"/>
<feature type="transmembrane region" description="Helical" evidence="6">
    <location>
        <begin position="260"/>
        <end position="280"/>
    </location>
</feature>
<feature type="transmembrane region" description="Helical" evidence="6">
    <location>
        <begin position="233"/>
        <end position="254"/>
    </location>
</feature>
<dbReference type="InterPro" id="IPR002781">
    <property type="entry name" value="TM_pro_TauE-like"/>
</dbReference>
<proteinExistence type="inferred from homology"/>
<comment type="similarity">
    <text evidence="2 6">Belongs to the 4-toluene sulfonate uptake permease (TSUP) (TC 2.A.102) family.</text>
</comment>
<gene>
    <name evidence="7" type="ORF">ABE41_011405</name>
</gene>
<keyword evidence="8" id="KW-1185">Reference proteome</keyword>
<feature type="transmembrane region" description="Helical" evidence="6">
    <location>
        <begin position="72"/>
        <end position="95"/>
    </location>
</feature>
<organism evidence="7 8">
    <name type="scientific">Fictibacillus arsenicus</name>
    <dbReference type="NCBI Taxonomy" id="255247"/>
    <lineage>
        <taxon>Bacteria</taxon>
        <taxon>Bacillati</taxon>
        <taxon>Bacillota</taxon>
        <taxon>Bacilli</taxon>
        <taxon>Bacillales</taxon>
        <taxon>Fictibacillaceae</taxon>
        <taxon>Fictibacillus</taxon>
    </lineage>
</organism>
<evidence type="ECO:0000256" key="2">
    <source>
        <dbReference type="ARBA" id="ARBA00009142"/>
    </source>
</evidence>
<dbReference type="AlphaFoldDB" id="A0A1B1Z5H5"/>
<evidence type="ECO:0000256" key="1">
    <source>
        <dbReference type="ARBA" id="ARBA00004141"/>
    </source>
</evidence>